<feature type="compositionally biased region" description="Basic and acidic residues" evidence="1">
    <location>
        <begin position="845"/>
        <end position="865"/>
    </location>
</feature>
<name>Q39BJ9_BURL3</name>
<feature type="region of interest" description="Disordered" evidence="1">
    <location>
        <begin position="66"/>
        <end position="143"/>
    </location>
</feature>
<feature type="compositionally biased region" description="Basic and acidic residues" evidence="1">
    <location>
        <begin position="66"/>
        <end position="142"/>
    </location>
</feature>
<protein>
    <submittedName>
        <fullName evidence="2">Uncharacterized protein</fullName>
    </submittedName>
</protein>
<dbReference type="EMBL" id="CP000152">
    <property type="protein sequence ID" value="ABB10162.1"/>
    <property type="molecule type" value="Genomic_DNA"/>
</dbReference>
<organism evidence="2 3">
    <name type="scientific">Burkholderia lata (strain ATCC 17760 / DSM 23089 / LMG 22485 / NCIMB 9086 / R18194 / 383)</name>
    <dbReference type="NCBI Taxonomy" id="482957"/>
    <lineage>
        <taxon>Bacteria</taxon>
        <taxon>Pseudomonadati</taxon>
        <taxon>Pseudomonadota</taxon>
        <taxon>Betaproteobacteria</taxon>
        <taxon>Burkholderiales</taxon>
        <taxon>Burkholderiaceae</taxon>
        <taxon>Burkholderia</taxon>
        <taxon>Burkholderia cepacia complex</taxon>
    </lineage>
</organism>
<proteinExistence type="predicted"/>
<feature type="region of interest" description="Disordered" evidence="1">
    <location>
        <begin position="191"/>
        <end position="340"/>
    </location>
</feature>
<keyword evidence="3" id="KW-1185">Reference proteome</keyword>
<dbReference type="HOGENOM" id="CLU_308752_0_0_4"/>
<evidence type="ECO:0000313" key="3">
    <source>
        <dbReference type="Proteomes" id="UP000002705"/>
    </source>
</evidence>
<reference evidence="2" key="1">
    <citation type="submission" date="2005-10" db="EMBL/GenBank/DDBJ databases">
        <title>Complete sequence of chromosome 2 of Burkholderia sp. 383.</title>
        <authorList>
            <consortium name="US DOE Joint Genome Institute"/>
            <person name="Copeland A."/>
            <person name="Lucas S."/>
            <person name="Lapidus A."/>
            <person name="Barry K."/>
            <person name="Detter J.C."/>
            <person name="Glavina T."/>
            <person name="Hammon N."/>
            <person name="Israni S."/>
            <person name="Pitluck S."/>
            <person name="Chain P."/>
            <person name="Malfatti S."/>
            <person name="Shin M."/>
            <person name="Vergez L."/>
            <person name="Schmutz J."/>
            <person name="Larimer F."/>
            <person name="Land M."/>
            <person name="Kyrpides N."/>
            <person name="Lykidis A."/>
            <person name="Richardson P."/>
        </authorList>
    </citation>
    <scope>NUCLEOTIDE SEQUENCE [LARGE SCALE GENOMIC DNA]</scope>
    <source>
        <strain evidence="2">383</strain>
    </source>
</reference>
<accession>Q39BJ9</accession>
<evidence type="ECO:0000313" key="2">
    <source>
        <dbReference type="EMBL" id="ABB10162.1"/>
    </source>
</evidence>
<feature type="region of interest" description="Disordered" evidence="1">
    <location>
        <begin position="571"/>
        <end position="608"/>
    </location>
</feature>
<sequence>MSLLHAVSRYLSRSRAAALSSELHRAPLVATILVEQHREQQNPAAYQILVKRRHVQQAHRILDRAHDQHADQHAGDRRDAARQRYAAEHARGDHAEFEPDRRLRVAEAHPRREHHAREARHEPLQHEHGDLDAHHRQPREQRGLAVAADGQHVLAEHRLAQQEAEHDEADDVAPDRIRDAEKRPAAEIEEALLGDHHRVAVRRDERESAHDFHHRERDDQRVDPPARDQHAVDEPDRTAREHAARDAEHDAVRRGDQRRRDDARERDDRRDRQVDLAEREHEHHRHRDRADQRDRQQQALDVARREEVRHGQRQRREQHEKHHHDAGAVDQLPHAAARSRGYGGGIGGRGRALGLHCLAHVVCIPVDRCGALARQREFDQRVGRRLRLRDLARDPSFLHHDDPVRHADHLGQVARHENHRAARFREFVEQVVDFRARADVDAARRLVHQEHVDAFGQPAREHDLLLVAAGQRADRRVAVAGLDREPLDVALRKLAFAPRVEQHARRAEMPACADVQVVGHRRDRDDALLLAVFRAQREAGAHRVARAPERHPLPVQLDVPRARARGAVQQLHQLRAARADQPEEADDLAAPRGERHGLGQPGPRQPFRLDQHVAGRARPVAVHILDRTADHAADQPVAIEIGHGIERVDAAAVAEHRHPVAQFINLFHPVRDVDDRAALRTQRPDDPEQLRGLARGQRTRRFVERDHARIAHQRLADLDHLALADRQILHRDARIDVLAEPLQRIERTRRERALVDHAEPARQLPEHQVFGDRQLGHQMQLLVDDRDAGLERRARRREALRGAVQRQRAGLRLVHARQHLQQRRLPRAVLAHQPVHLARAHRQRHGIERAHARERHRDPVEREQRAAGLPRASIDIGTGVAVVAGYGRHRLRGHRVLASCAQMPSSVRTACQFARVISLPLVCVSGAGVLPLRIQSTRFCVLSLPWFVELTAIVP</sequence>
<feature type="region of interest" description="Disordered" evidence="1">
    <location>
        <begin position="838"/>
        <end position="865"/>
    </location>
</feature>
<gene>
    <name evidence="2" type="ordered locus">Bcep18194_B0045</name>
</gene>
<dbReference type="KEGG" id="bur:Bcep18194_B0045"/>
<dbReference type="Proteomes" id="UP000002705">
    <property type="component" value="Chromosome 2"/>
</dbReference>
<feature type="compositionally biased region" description="Basic and acidic residues" evidence="1">
    <location>
        <begin position="288"/>
        <end position="327"/>
    </location>
</feature>
<evidence type="ECO:0000256" key="1">
    <source>
        <dbReference type="SAM" id="MobiDB-lite"/>
    </source>
</evidence>
<dbReference type="AntiFam" id="ANF00095">
    <property type="entry name" value="Shadow ORF (opposite ABC transporters)"/>
</dbReference>
<dbReference type="AlphaFoldDB" id="Q39BJ9"/>
<feature type="compositionally biased region" description="Basic and acidic residues" evidence="1">
    <location>
        <begin position="193"/>
        <end position="281"/>
    </location>
</feature>